<gene>
    <name evidence="2" type="ORF">CP911_23185</name>
</gene>
<evidence type="ECO:0000256" key="1">
    <source>
        <dbReference type="SAM" id="Phobius"/>
    </source>
</evidence>
<comment type="caution">
    <text evidence="2">The sequence shown here is derived from an EMBL/GenBank/DDBJ whole genome shotgun (WGS) entry which is preliminary data.</text>
</comment>
<dbReference type="EMBL" id="NXHG01000018">
    <property type="protein sequence ID" value="PCM59212.1"/>
    <property type="molecule type" value="Genomic_DNA"/>
</dbReference>
<protein>
    <recommendedName>
        <fullName evidence="4">Phage-related membrane protein</fullName>
    </recommendedName>
</protein>
<organism evidence="2 3">
    <name type="scientific">Klebsiella quasipneumoniae</name>
    <dbReference type="NCBI Taxonomy" id="1463165"/>
    <lineage>
        <taxon>Bacteria</taxon>
        <taxon>Pseudomonadati</taxon>
        <taxon>Pseudomonadota</taxon>
        <taxon>Gammaproteobacteria</taxon>
        <taxon>Enterobacterales</taxon>
        <taxon>Enterobacteriaceae</taxon>
        <taxon>Klebsiella/Raoultella group</taxon>
        <taxon>Klebsiella</taxon>
        <taxon>Klebsiella pneumoniae complex</taxon>
    </lineage>
</organism>
<dbReference type="AlphaFoldDB" id="A0A2A5MEW0"/>
<proteinExistence type="predicted"/>
<dbReference type="RefSeq" id="WP_069134952.1">
    <property type="nucleotide sequence ID" value="NZ_CP031257.1"/>
</dbReference>
<name>A0A2A5MEW0_9ENTR</name>
<keyword evidence="1" id="KW-0472">Membrane</keyword>
<feature type="transmembrane region" description="Helical" evidence="1">
    <location>
        <begin position="290"/>
        <end position="312"/>
    </location>
</feature>
<evidence type="ECO:0008006" key="4">
    <source>
        <dbReference type="Google" id="ProtNLM"/>
    </source>
</evidence>
<accession>A0A2A5MEW0</accession>
<keyword evidence="1" id="KW-1133">Transmembrane helix</keyword>
<sequence>MSSNNQRTFKDLVSIYKAASFVGNTSEASIMLDKEELREILHDIAQHPDDFGVTIESGNLELGEILTLHVAPPKLRMGQLHFSFNEYLKNSKNRIKEANNFFIVDLNFYNKEREALPIISRYRNVLRLITLFKECSAYLDETNAELVFVDTNVLKIPVNYTAEDLVDSNDSLIQSLIANFAEDTHKEQKLTILASSIKSLCESKSKESSFSSMLRDLKLLSESFQKGYKVFVSGFSYEKILDQLRVAKIEEMGKIHKVFSDIQNQILGIPVATVIVATQMKQANGWDSQALINTAVVLGALFFTIMILFVLFNQWQTLSAISDELKHKKEQAESNYKAIYDDINTTFDSLTTRLRVQKIVFITLGFIVACGLYLTFRFYFFLTPYATQYLFH</sequence>
<feature type="transmembrane region" description="Helical" evidence="1">
    <location>
        <begin position="359"/>
        <end position="382"/>
    </location>
</feature>
<dbReference type="Proteomes" id="UP000217648">
    <property type="component" value="Unassembled WGS sequence"/>
</dbReference>
<keyword evidence="1" id="KW-0812">Transmembrane</keyword>
<reference evidence="2 3" key="1">
    <citation type="submission" date="2017-09" db="EMBL/GenBank/DDBJ databases">
        <title>Mdr eskape-Ghana.</title>
        <authorList>
            <person name="Agyepong N."/>
            <person name="Janice J."/>
            <person name="Samuelsen O."/>
            <person name="Owusu-Ofori A."/>
            <person name="Sundsfjord A."/>
            <person name="Essack S."/>
            <person name="Pedersen T."/>
        </authorList>
    </citation>
    <scope>NUCLEOTIDE SEQUENCE [LARGE SCALE GENOMIC DNA]</scope>
    <source>
        <strain evidence="2 3">46</strain>
    </source>
</reference>
<evidence type="ECO:0000313" key="2">
    <source>
        <dbReference type="EMBL" id="PCM59212.1"/>
    </source>
</evidence>
<evidence type="ECO:0000313" key="3">
    <source>
        <dbReference type="Proteomes" id="UP000217648"/>
    </source>
</evidence>